<dbReference type="Pfam" id="PF00583">
    <property type="entry name" value="Acetyltransf_1"/>
    <property type="match status" value="1"/>
</dbReference>
<evidence type="ECO:0000256" key="2">
    <source>
        <dbReference type="ARBA" id="ARBA00023315"/>
    </source>
</evidence>
<evidence type="ECO:0000313" key="4">
    <source>
        <dbReference type="EMBL" id="NEN23432.1"/>
    </source>
</evidence>
<protein>
    <submittedName>
        <fullName evidence="4">GNAT family N-acetyltransferase</fullName>
    </submittedName>
</protein>
<dbReference type="PANTHER" id="PTHR43420:SF12">
    <property type="entry name" value="N-ACETYLTRANSFERASE DOMAIN-CONTAINING PROTEIN"/>
    <property type="match status" value="1"/>
</dbReference>
<keyword evidence="1 4" id="KW-0808">Transferase</keyword>
<feature type="domain" description="N-acetyltransferase" evidence="3">
    <location>
        <begin position="6"/>
        <end position="143"/>
    </location>
</feature>
<evidence type="ECO:0000259" key="3">
    <source>
        <dbReference type="PROSITE" id="PS51186"/>
    </source>
</evidence>
<evidence type="ECO:0000256" key="1">
    <source>
        <dbReference type="ARBA" id="ARBA00022679"/>
    </source>
</evidence>
<dbReference type="Proteomes" id="UP000486602">
    <property type="component" value="Unassembled WGS sequence"/>
</dbReference>
<accession>A0A7K3WRG8</accession>
<dbReference type="InterPro" id="IPR050680">
    <property type="entry name" value="YpeA/RimI_acetyltransf"/>
</dbReference>
<dbReference type="PROSITE" id="PS51186">
    <property type="entry name" value="GNAT"/>
    <property type="match status" value="1"/>
</dbReference>
<sequence>MESQYLIFDNPGTADISAFLNNAGNSVNSFRYFDKRPLSIIENHLVTCLIRDEAHNYVGYGHLDKDGDTVWLGIAVAEETRGKGLGKMIMSFLVKRAKDLSVESVQLSVDKTNTPAIHLYLSFGFAQAGLLNEKVQLMKLTIA</sequence>
<evidence type="ECO:0000313" key="5">
    <source>
        <dbReference type="Proteomes" id="UP000486602"/>
    </source>
</evidence>
<organism evidence="4 5">
    <name type="scientific">Cryomorpha ignava</name>
    <dbReference type="NCBI Taxonomy" id="101383"/>
    <lineage>
        <taxon>Bacteria</taxon>
        <taxon>Pseudomonadati</taxon>
        <taxon>Bacteroidota</taxon>
        <taxon>Flavobacteriia</taxon>
        <taxon>Flavobacteriales</taxon>
        <taxon>Cryomorphaceae</taxon>
        <taxon>Cryomorpha</taxon>
    </lineage>
</organism>
<dbReference type="GO" id="GO:0016747">
    <property type="term" value="F:acyltransferase activity, transferring groups other than amino-acyl groups"/>
    <property type="evidence" value="ECO:0007669"/>
    <property type="project" value="InterPro"/>
</dbReference>
<dbReference type="EMBL" id="JAAGVY010000011">
    <property type="protein sequence ID" value="NEN23432.1"/>
    <property type="molecule type" value="Genomic_DNA"/>
</dbReference>
<dbReference type="InterPro" id="IPR016181">
    <property type="entry name" value="Acyl_CoA_acyltransferase"/>
</dbReference>
<dbReference type="AlphaFoldDB" id="A0A7K3WRG8"/>
<proteinExistence type="predicted"/>
<dbReference type="PANTHER" id="PTHR43420">
    <property type="entry name" value="ACETYLTRANSFERASE"/>
    <property type="match status" value="1"/>
</dbReference>
<comment type="caution">
    <text evidence="4">The sequence shown here is derived from an EMBL/GenBank/DDBJ whole genome shotgun (WGS) entry which is preliminary data.</text>
</comment>
<gene>
    <name evidence="4" type="ORF">G3O08_07955</name>
</gene>
<keyword evidence="5" id="KW-1185">Reference proteome</keyword>
<name>A0A7K3WRG8_9FLAO</name>
<reference evidence="4 5" key="1">
    <citation type="submission" date="2020-02" db="EMBL/GenBank/DDBJ databases">
        <title>Out from the shadows clarifying the taxonomy of the family Cryomorphaceae and related taxa by utilizing the GTDB taxonomic framework.</title>
        <authorList>
            <person name="Bowman J.P."/>
        </authorList>
    </citation>
    <scope>NUCLEOTIDE SEQUENCE [LARGE SCALE GENOMIC DNA]</scope>
    <source>
        <strain evidence="4 5">QSSC 1-22</strain>
    </source>
</reference>
<dbReference type="RefSeq" id="WP_163284659.1">
    <property type="nucleotide sequence ID" value="NZ_JAAGVY010000011.1"/>
</dbReference>
<keyword evidence="2" id="KW-0012">Acyltransferase</keyword>
<dbReference type="SUPFAM" id="SSF55729">
    <property type="entry name" value="Acyl-CoA N-acyltransferases (Nat)"/>
    <property type="match status" value="1"/>
</dbReference>
<dbReference type="InterPro" id="IPR000182">
    <property type="entry name" value="GNAT_dom"/>
</dbReference>
<dbReference type="CDD" id="cd04301">
    <property type="entry name" value="NAT_SF"/>
    <property type="match status" value="1"/>
</dbReference>
<dbReference type="Gene3D" id="3.40.630.30">
    <property type="match status" value="1"/>
</dbReference>